<dbReference type="EMBL" id="BIFH01000034">
    <property type="protein sequence ID" value="GCD99687.1"/>
    <property type="molecule type" value="Genomic_DNA"/>
</dbReference>
<organism evidence="2 3">
    <name type="scientific">Embleya hyalina</name>
    <dbReference type="NCBI Taxonomy" id="516124"/>
    <lineage>
        <taxon>Bacteria</taxon>
        <taxon>Bacillati</taxon>
        <taxon>Actinomycetota</taxon>
        <taxon>Actinomycetes</taxon>
        <taxon>Kitasatosporales</taxon>
        <taxon>Streptomycetaceae</taxon>
        <taxon>Embleya</taxon>
    </lineage>
</organism>
<dbReference type="Proteomes" id="UP000286931">
    <property type="component" value="Unassembled WGS sequence"/>
</dbReference>
<dbReference type="SUPFAM" id="SSF47413">
    <property type="entry name" value="lambda repressor-like DNA-binding domains"/>
    <property type="match status" value="1"/>
</dbReference>
<comment type="caution">
    <text evidence="2">The sequence shown here is derived from an EMBL/GenBank/DDBJ whole genome shotgun (WGS) entry which is preliminary data.</text>
</comment>
<dbReference type="PROSITE" id="PS50943">
    <property type="entry name" value="HTH_CROC1"/>
    <property type="match status" value="1"/>
</dbReference>
<feature type="domain" description="HTH cro/C1-type" evidence="1">
    <location>
        <begin position="2"/>
        <end position="56"/>
    </location>
</feature>
<dbReference type="InterPro" id="IPR001387">
    <property type="entry name" value="Cro/C1-type_HTH"/>
</dbReference>
<evidence type="ECO:0000313" key="2">
    <source>
        <dbReference type="EMBL" id="GCD99687.1"/>
    </source>
</evidence>
<name>A0A401YYK1_9ACTN</name>
<evidence type="ECO:0000313" key="3">
    <source>
        <dbReference type="Proteomes" id="UP000286931"/>
    </source>
</evidence>
<dbReference type="InterPro" id="IPR010982">
    <property type="entry name" value="Lambda_DNA-bd_dom_sf"/>
</dbReference>
<proteinExistence type="predicted"/>
<keyword evidence="3" id="KW-1185">Reference proteome</keyword>
<dbReference type="AlphaFoldDB" id="A0A401YYK1"/>
<evidence type="ECO:0000259" key="1">
    <source>
        <dbReference type="PROSITE" id="PS50943"/>
    </source>
</evidence>
<reference evidence="2 3" key="1">
    <citation type="submission" date="2018-12" db="EMBL/GenBank/DDBJ databases">
        <title>Draft genome sequence of Embleya hyalina NBRC 13850T.</title>
        <authorList>
            <person name="Komaki H."/>
            <person name="Hosoyama A."/>
            <person name="Kimura A."/>
            <person name="Ichikawa N."/>
            <person name="Tamura T."/>
        </authorList>
    </citation>
    <scope>NUCLEOTIDE SEQUENCE [LARGE SCALE GENOMIC DNA]</scope>
    <source>
        <strain evidence="2 3">NBRC 13850</strain>
    </source>
</reference>
<dbReference type="Pfam" id="PF13560">
    <property type="entry name" value="HTH_31"/>
    <property type="match status" value="1"/>
</dbReference>
<protein>
    <recommendedName>
        <fullName evidence="1">HTH cro/C1-type domain-containing protein</fullName>
    </recommendedName>
</protein>
<gene>
    <name evidence="2" type="ORF">EHYA_07409</name>
</gene>
<sequence length="75" mass="8115">MLTSARRRKALSLSELAEHCGSSVGKLKHIFGGKMIPSEELLISLATSLDLPLAELLDLHRELYAALRAGTSRIG</sequence>
<dbReference type="GO" id="GO:0003677">
    <property type="term" value="F:DNA binding"/>
    <property type="evidence" value="ECO:0007669"/>
    <property type="project" value="InterPro"/>
</dbReference>
<dbReference type="Gene3D" id="1.10.260.40">
    <property type="entry name" value="lambda repressor-like DNA-binding domains"/>
    <property type="match status" value="1"/>
</dbReference>
<dbReference type="RefSeq" id="WP_160161696.1">
    <property type="nucleotide sequence ID" value="NZ_BIFH01000034.1"/>
</dbReference>
<accession>A0A401YYK1</accession>
<dbReference type="SMART" id="SM00530">
    <property type="entry name" value="HTH_XRE"/>
    <property type="match status" value="1"/>
</dbReference>